<protein>
    <recommendedName>
        <fullName evidence="3">Probable 6-phosphogluconolactonase</fullName>
        <ecNumber evidence="3">3.1.1.31</ecNumber>
    </recommendedName>
</protein>
<evidence type="ECO:0000256" key="3">
    <source>
        <dbReference type="RuleBase" id="RU365095"/>
    </source>
</evidence>
<dbReference type="GO" id="GO:0017057">
    <property type="term" value="F:6-phosphogluconolactonase activity"/>
    <property type="evidence" value="ECO:0007669"/>
    <property type="project" value="UniProtKB-EC"/>
</dbReference>
<dbReference type="Pfam" id="PF01182">
    <property type="entry name" value="Glucosamine_iso"/>
    <property type="match status" value="1"/>
</dbReference>
<dbReference type="Gene3D" id="3.40.50.1360">
    <property type="match status" value="1"/>
</dbReference>
<comment type="catalytic activity">
    <reaction evidence="3">
        <text>6-phospho-D-glucono-1,5-lactone + H2O = 6-phospho-D-gluconate + H(+)</text>
        <dbReference type="Rhea" id="RHEA:12556"/>
        <dbReference type="ChEBI" id="CHEBI:15377"/>
        <dbReference type="ChEBI" id="CHEBI:15378"/>
        <dbReference type="ChEBI" id="CHEBI:57955"/>
        <dbReference type="ChEBI" id="CHEBI:58759"/>
        <dbReference type="EC" id="3.1.1.31"/>
    </reaction>
</comment>
<accession>A0A9E9JTT9</accession>
<dbReference type="CDD" id="cd01400">
    <property type="entry name" value="6PGL"/>
    <property type="match status" value="1"/>
</dbReference>
<dbReference type="EMBL" id="OM964873">
    <property type="protein sequence ID" value="WAS27903.1"/>
    <property type="molecule type" value="mRNA"/>
</dbReference>
<dbReference type="AlphaFoldDB" id="A0A9E9JTT9"/>
<reference evidence="5" key="1">
    <citation type="submission" date="2022-03" db="EMBL/GenBank/DDBJ databases">
        <authorList>
            <person name="Sun Y."/>
        </authorList>
    </citation>
    <scope>NUCLEOTIDE SEQUENCE</scope>
</reference>
<evidence type="ECO:0000256" key="1">
    <source>
        <dbReference type="ARBA" id="ARBA00004959"/>
    </source>
</evidence>
<dbReference type="InterPro" id="IPR039104">
    <property type="entry name" value="6PGL"/>
</dbReference>
<sequence length="256" mass="28786">MARVGKKILEFDSEQDVAVDLSTKISELSAKYIKEKGYFTVVLSGGTLIDTLRKLVEKRDVDWSKWIIFFLDERVVPLTVPDSNYKLAYDGFLSKVGIPKSNIYSIKEKVTPEEAADDYEARLKQLVANKTLPLSPNGFPIFDLMLVGMGPEGHVASLFCWHFQRYETQRWITFIKASPKPPAERITMTFPVINASKHIAMVVTGKEVADAVKVALHESDRGFAYIPLPVQMVSPTNGELTWYLDKDALSKMQGGH</sequence>
<evidence type="ECO:0000256" key="2">
    <source>
        <dbReference type="ARBA" id="ARBA00010662"/>
    </source>
</evidence>
<evidence type="ECO:0000313" key="5">
    <source>
        <dbReference type="EMBL" id="WAS27903.1"/>
    </source>
</evidence>
<dbReference type="InterPro" id="IPR037171">
    <property type="entry name" value="NagB/RpiA_transferase-like"/>
</dbReference>
<dbReference type="InterPro" id="IPR005900">
    <property type="entry name" value="6-phosphogluconolactonase_DevB"/>
</dbReference>
<dbReference type="EC" id="3.1.1.31" evidence="3"/>
<dbReference type="GO" id="GO:0006098">
    <property type="term" value="P:pentose-phosphate shunt"/>
    <property type="evidence" value="ECO:0007669"/>
    <property type="project" value="InterPro"/>
</dbReference>
<comment type="similarity">
    <text evidence="2 3">Belongs to the glucosamine/galactosamine-6-phosphate isomerase family. 6-phosphogluconolactonase subfamily.</text>
</comment>
<comment type="pathway">
    <text evidence="1">Carbohydrate degradation; pentose phosphate pathway.</text>
</comment>
<dbReference type="NCBIfam" id="TIGR01198">
    <property type="entry name" value="pgl"/>
    <property type="match status" value="1"/>
</dbReference>
<evidence type="ECO:0000259" key="4">
    <source>
        <dbReference type="Pfam" id="PF01182"/>
    </source>
</evidence>
<feature type="domain" description="Glucosamine/galactosamine-6-phosphate isomerase" evidence="4">
    <location>
        <begin position="13"/>
        <end position="242"/>
    </location>
</feature>
<dbReference type="SUPFAM" id="SSF100950">
    <property type="entry name" value="NagB/RpiA/CoA transferase-like"/>
    <property type="match status" value="1"/>
</dbReference>
<name>A0A9E9JTT9_9DIPS</name>
<dbReference type="InterPro" id="IPR006148">
    <property type="entry name" value="Glc/Gal-6P_isomerase"/>
</dbReference>
<organism evidence="5">
    <name type="scientific">Lonicera caerulea</name>
    <dbReference type="NCBI Taxonomy" id="134520"/>
    <lineage>
        <taxon>Eukaryota</taxon>
        <taxon>Viridiplantae</taxon>
        <taxon>Streptophyta</taxon>
        <taxon>Embryophyta</taxon>
        <taxon>Tracheophyta</taxon>
        <taxon>Spermatophyta</taxon>
        <taxon>Magnoliopsida</taxon>
        <taxon>eudicotyledons</taxon>
        <taxon>Gunneridae</taxon>
        <taxon>Pentapetalae</taxon>
        <taxon>asterids</taxon>
        <taxon>campanulids</taxon>
        <taxon>Dipsacales</taxon>
        <taxon>Caprifoliaceae</taxon>
        <taxon>Lonicera</taxon>
    </lineage>
</organism>
<dbReference type="GO" id="GO:0005975">
    <property type="term" value="P:carbohydrate metabolic process"/>
    <property type="evidence" value="ECO:0007669"/>
    <property type="project" value="InterPro"/>
</dbReference>
<dbReference type="PANTHER" id="PTHR11054">
    <property type="entry name" value="6-PHOSPHOGLUCONOLACTONASE"/>
    <property type="match status" value="1"/>
</dbReference>
<proteinExistence type="evidence at transcript level"/>
<dbReference type="PANTHER" id="PTHR11054:SF9">
    <property type="entry name" value="6-PHOSPHOGLUCONOLACTONASE-RELATED"/>
    <property type="match status" value="1"/>
</dbReference>